<dbReference type="Proteomes" id="UP001549122">
    <property type="component" value="Unassembled WGS sequence"/>
</dbReference>
<dbReference type="SUPFAM" id="SSF52968">
    <property type="entry name" value="B12-dependent dehydatase associated subunit"/>
    <property type="match status" value="1"/>
</dbReference>
<keyword evidence="2" id="KW-1185">Reference proteome</keyword>
<dbReference type="InterPro" id="IPR003208">
    <property type="entry name" value="Dehydtase/Dehydtase_re"/>
</dbReference>
<dbReference type="EMBL" id="JBEPLO010000002">
    <property type="protein sequence ID" value="MET3557191.1"/>
    <property type="molecule type" value="Genomic_DNA"/>
</dbReference>
<accession>A0ABV2FF50</accession>
<protein>
    <recommendedName>
        <fullName evidence="3">Propanediol dehydratase</fullName>
    </recommendedName>
</protein>
<dbReference type="Gene3D" id="3.40.50.10150">
    <property type="entry name" value="B12-dependent dehydatase associated subunit"/>
    <property type="match status" value="1"/>
</dbReference>
<dbReference type="Pfam" id="PF02288">
    <property type="entry name" value="Dehydratase_MU"/>
    <property type="match status" value="1"/>
</dbReference>
<name>A0ABV2FF50_9STRE</name>
<evidence type="ECO:0008006" key="3">
    <source>
        <dbReference type="Google" id="ProtNLM"/>
    </source>
</evidence>
<reference evidence="1 2" key="1">
    <citation type="submission" date="2024-06" db="EMBL/GenBank/DDBJ databases">
        <title>Genomic Encyclopedia of Type Strains, Phase IV (KMG-IV): sequencing the most valuable type-strain genomes for metagenomic binning, comparative biology and taxonomic classification.</title>
        <authorList>
            <person name="Goeker M."/>
        </authorList>
    </citation>
    <scope>NUCLEOTIDE SEQUENCE [LARGE SCALE GENOMIC DNA]</scope>
    <source>
        <strain evidence="1 2">DSM 28303</strain>
    </source>
</reference>
<organism evidence="1 2">
    <name type="scientific">Streptococcus rupicaprae</name>
    <dbReference type="NCBI Taxonomy" id="759619"/>
    <lineage>
        <taxon>Bacteria</taxon>
        <taxon>Bacillati</taxon>
        <taxon>Bacillota</taxon>
        <taxon>Bacilli</taxon>
        <taxon>Lactobacillales</taxon>
        <taxon>Streptococcaceae</taxon>
        <taxon>Streptococcus</taxon>
    </lineage>
</organism>
<evidence type="ECO:0000313" key="2">
    <source>
        <dbReference type="Proteomes" id="UP001549122"/>
    </source>
</evidence>
<dbReference type="InterPro" id="IPR010254">
    <property type="entry name" value="B12-dep_deHydtase_bsu"/>
</dbReference>
<dbReference type="RefSeq" id="WP_354363897.1">
    <property type="nucleotide sequence ID" value="NZ_JBEPLO010000002.1"/>
</dbReference>
<gene>
    <name evidence="1" type="ORF">ABID29_000300</name>
</gene>
<sequence>MMSAQVCKPVIIIYGTGKVSEALLEQIQFGIEEEGIPYFYEEHPERTGKNLVSLAYAAAQSSALSVGIALDEMAIVVHYRNLREEQFVYQLKNLKEQEASVLRILGGNAAKLVKGIPLIGHLAFEVSF</sequence>
<proteinExistence type="predicted"/>
<evidence type="ECO:0000313" key="1">
    <source>
        <dbReference type="EMBL" id="MET3557191.1"/>
    </source>
</evidence>
<comment type="caution">
    <text evidence="1">The sequence shown here is derived from an EMBL/GenBank/DDBJ whole genome shotgun (WGS) entry which is preliminary data.</text>
</comment>